<dbReference type="InterPro" id="IPR036259">
    <property type="entry name" value="MFS_trans_sf"/>
</dbReference>
<evidence type="ECO:0000256" key="2">
    <source>
        <dbReference type="SAM" id="Phobius"/>
    </source>
</evidence>
<feature type="transmembrane region" description="Helical" evidence="2">
    <location>
        <begin position="235"/>
        <end position="261"/>
    </location>
</feature>
<dbReference type="GO" id="GO:0008643">
    <property type="term" value="P:carbohydrate transport"/>
    <property type="evidence" value="ECO:0007669"/>
    <property type="project" value="InterPro"/>
</dbReference>
<dbReference type="AlphaFoldDB" id="A0A059FR05"/>
<accession>A0A059FR05</accession>
<dbReference type="GO" id="GO:0015293">
    <property type="term" value="F:symporter activity"/>
    <property type="evidence" value="ECO:0007669"/>
    <property type="project" value="InterPro"/>
</dbReference>
<dbReference type="EMBL" id="ARYI01000008">
    <property type="protein sequence ID" value="KCZ93100.1"/>
    <property type="molecule type" value="Genomic_DNA"/>
</dbReference>
<reference evidence="3 4" key="1">
    <citation type="submission" date="2013-04" db="EMBL/GenBank/DDBJ databases">
        <title>Hyphomonas hirschiana VP5 Genome Sequencing.</title>
        <authorList>
            <person name="Lai Q."/>
            <person name="Shao Z."/>
        </authorList>
    </citation>
    <scope>NUCLEOTIDE SEQUENCE [LARGE SCALE GENOMIC DNA]</scope>
    <source>
        <strain evidence="3 4">VP5</strain>
    </source>
</reference>
<dbReference type="Gene3D" id="1.20.1250.20">
    <property type="entry name" value="MFS general substrate transporter like domains"/>
    <property type="match status" value="2"/>
</dbReference>
<evidence type="ECO:0000313" key="3">
    <source>
        <dbReference type="EMBL" id="KCZ93100.1"/>
    </source>
</evidence>
<feature type="transmembrane region" description="Helical" evidence="2">
    <location>
        <begin position="111"/>
        <end position="130"/>
    </location>
</feature>
<keyword evidence="2" id="KW-1133">Transmembrane helix</keyword>
<feature type="transmembrane region" description="Helical" evidence="2">
    <location>
        <begin position="158"/>
        <end position="179"/>
    </location>
</feature>
<keyword evidence="2" id="KW-0812">Transmembrane</keyword>
<keyword evidence="4" id="KW-1185">Reference proteome</keyword>
<organism evidence="3 4">
    <name type="scientific">Hyphomonas hirschiana VP5</name>
    <dbReference type="NCBI Taxonomy" id="1280951"/>
    <lineage>
        <taxon>Bacteria</taxon>
        <taxon>Pseudomonadati</taxon>
        <taxon>Pseudomonadota</taxon>
        <taxon>Alphaproteobacteria</taxon>
        <taxon>Hyphomonadales</taxon>
        <taxon>Hyphomonadaceae</taxon>
        <taxon>Hyphomonas</taxon>
    </lineage>
</organism>
<protein>
    <submittedName>
        <fullName evidence="3">Major facilitator family transporter</fullName>
    </submittedName>
</protein>
<feature type="transmembrane region" description="Helical" evidence="2">
    <location>
        <begin position="304"/>
        <end position="322"/>
    </location>
</feature>
<gene>
    <name evidence="3" type="ORF">HHI_10454</name>
</gene>
<name>A0A059FR05_9PROT</name>
<feature type="transmembrane region" description="Helical" evidence="2">
    <location>
        <begin position="273"/>
        <end position="292"/>
    </location>
</feature>
<dbReference type="SUPFAM" id="SSF103473">
    <property type="entry name" value="MFS general substrate transporter"/>
    <property type="match status" value="1"/>
</dbReference>
<feature type="transmembrane region" description="Helical" evidence="2">
    <location>
        <begin position="49"/>
        <end position="74"/>
    </location>
</feature>
<sequence>MSAPAKKRFRLPLHQLLAYCSLTIPITAVGMPVTTYLPPLYAGQGGLGLATIGFIFMIARIWDVITDPIVGVLVDRFQWRHGRRKFWIALSVPLLCVTAFFLFMPARGEPASAGALLFQLLVLYTGWTFLQTTHQAWGADLTPDYDERSKLFGYREMMSAGGTLLILSLPALLGAWFSFDAYGEVASMGWFLALVLPLTILIAFSLVPDKSITPVIADRPKMTLSQILSGMKERAIWRILAVEICVGIGVGITASTFLFIARGVMGMERGASSILLIFFIFSIVGIPLWLWVSRRLEKHIALQIVCLYSLVCNLALIPVLIWGSLWQFIALVALLGLSFGAPQALLRAMIADQVDREEVRTNINKAGFYFAFMGTSYKIGQAAAIGVSFLLLALIGFNPEVPENPDHRMGLIMVFTLVPVVIFGLCILICRNYPLTRDVQAKDRETLRARAALKDGEAEAPVTAG</sequence>
<feature type="transmembrane region" description="Helical" evidence="2">
    <location>
        <begin position="16"/>
        <end position="37"/>
    </location>
</feature>
<dbReference type="PANTHER" id="PTHR11328">
    <property type="entry name" value="MAJOR FACILITATOR SUPERFAMILY DOMAIN-CONTAINING PROTEIN"/>
    <property type="match status" value="1"/>
</dbReference>
<comment type="similarity">
    <text evidence="1">Belongs to the sodium:galactoside symporter (TC 2.A.2) family.</text>
</comment>
<evidence type="ECO:0000256" key="1">
    <source>
        <dbReference type="ARBA" id="ARBA00009617"/>
    </source>
</evidence>
<feature type="transmembrane region" description="Helical" evidence="2">
    <location>
        <begin position="185"/>
        <end position="207"/>
    </location>
</feature>
<dbReference type="InterPro" id="IPR039672">
    <property type="entry name" value="MFS_2"/>
</dbReference>
<proteinExistence type="inferred from homology"/>
<comment type="caution">
    <text evidence="3">The sequence shown here is derived from an EMBL/GenBank/DDBJ whole genome shotgun (WGS) entry which is preliminary data.</text>
</comment>
<feature type="transmembrane region" description="Helical" evidence="2">
    <location>
        <begin position="86"/>
        <end position="105"/>
    </location>
</feature>
<dbReference type="RefSeq" id="WP_011646488.1">
    <property type="nucleotide sequence ID" value="NZ_ARYI01000008.1"/>
</dbReference>
<dbReference type="GO" id="GO:0005886">
    <property type="term" value="C:plasma membrane"/>
    <property type="evidence" value="ECO:0007669"/>
    <property type="project" value="TreeGrafter"/>
</dbReference>
<dbReference type="Pfam" id="PF13347">
    <property type="entry name" value="MFS_2"/>
    <property type="match status" value="1"/>
</dbReference>
<feature type="transmembrane region" description="Helical" evidence="2">
    <location>
        <begin position="367"/>
        <end position="397"/>
    </location>
</feature>
<feature type="transmembrane region" description="Helical" evidence="2">
    <location>
        <begin position="409"/>
        <end position="430"/>
    </location>
</feature>
<dbReference type="Proteomes" id="UP000025061">
    <property type="component" value="Unassembled WGS sequence"/>
</dbReference>
<feature type="transmembrane region" description="Helical" evidence="2">
    <location>
        <begin position="328"/>
        <end position="346"/>
    </location>
</feature>
<dbReference type="PATRIC" id="fig|1280951.3.peg.2107"/>
<dbReference type="PANTHER" id="PTHR11328:SF24">
    <property type="entry name" value="MAJOR FACILITATOR SUPERFAMILY (MFS) PROFILE DOMAIN-CONTAINING PROTEIN"/>
    <property type="match status" value="1"/>
</dbReference>
<keyword evidence="2" id="KW-0472">Membrane</keyword>
<dbReference type="OrthoDB" id="181905at2"/>
<evidence type="ECO:0000313" key="4">
    <source>
        <dbReference type="Proteomes" id="UP000025061"/>
    </source>
</evidence>